<feature type="region of interest" description="Disordered" evidence="6">
    <location>
        <begin position="181"/>
        <end position="208"/>
    </location>
</feature>
<sequence length="208" mass="22002">MRAGGTSAARSSVASGRLAMAKNYRPITLPDGVQMQVDQEKVTLKGKLGSGTVAIPAGLSVVVEKGGVSVTAQSGSPRAMVGTLRAHIISTAKGVSSGYTKIVELRGMGYRAQKTKDGVKLACGYSHEVEMTAPAGVDVDVKQVPNPDDPKEQMFEITVSGTDKHAVGDVAAKIRRIRRPDPYHGKGFRYRGERVRKKAGKRAVGTQA</sequence>
<proteinExistence type="inferred from homology"/>
<dbReference type="PIRSF" id="PIRSF002162">
    <property type="entry name" value="Ribosomal_L6"/>
    <property type="match status" value="1"/>
</dbReference>
<dbReference type="InterPro" id="IPR036789">
    <property type="entry name" value="Ribosomal_uL6-like_a/b-dom_sf"/>
</dbReference>
<organism evidence="8">
    <name type="scientific">candidate division WOR-3 bacterium</name>
    <dbReference type="NCBI Taxonomy" id="2052148"/>
    <lineage>
        <taxon>Bacteria</taxon>
        <taxon>Bacteria division WOR-3</taxon>
    </lineage>
</organism>
<feature type="domain" description="Large ribosomal subunit protein uL6 alpha-beta" evidence="7">
    <location>
        <begin position="30"/>
        <end position="98"/>
    </location>
</feature>
<evidence type="ECO:0000256" key="2">
    <source>
        <dbReference type="ARBA" id="ARBA00023274"/>
    </source>
</evidence>
<keyword evidence="2 4" id="KW-0687">Ribonucleoprotein</keyword>
<dbReference type="Pfam" id="PF00347">
    <property type="entry name" value="Ribosomal_L6"/>
    <property type="match status" value="2"/>
</dbReference>
<name>A0A7C4CEH2_UNCW3</name>
<evidence type="ECO:0000313" key="8">
    <source>
        <dbReference type="EMBL" id="HGK28644.1"/>
    </source>
</evidence>
<dbReference type="PANTHER" id="PTHR11655:SF14">
    <property type="entry name" value="LARGE RIBOSOMAL SUBUNIT PROTEIN UL6M"/>
    <property type="match status" value="1"/>
</dbReference>
<dbReference type="GO" id="GO:0019843">
    <property type="term" value="F:rRNA binding"/>
    <property type="evidence" value="ECO:0007669"/>
    <property type="project" value="UniProtKB-KW"/>
</dbReference>
<evidence type="ECO:0000256" key="3">
    <source>
        <dbReference type="ARBA" id="ARBA00035454"/>
    </source>
</evidence>
<evidence type="ECO:0000256" key="6">
    <source>
        <dbReference type="SAM" id="MobiDB-lite"/>
    </source>
</evidence>
<gene>
    <name evidence="8" type="ORF">ENS41_06775</name>
</gene>
<comment type="function">
    <text evidence="5">This protein binds to the 23S rRNA, and is important in its secondary structure. It is located near the subunit interface in the base of the L7/L12 stalk, and near the tRNA binding site of the peptidyltransferase center.</text>
</comment>
<keyword evidence="5" id="KW-0694">RNA-binding</keyword>
<dbReference type="Gene3D" id="3.90.930.12">
    <property type="entry name" value="Ribosomal protein L6, alpha-beta domain"/>
    <property type="match status" value="2"/>
</dbReference>
<dbReference type="InterPro" id="IPR000702">
    <property type="entry name" value="Ribosomal_uL6-like"/>
</dbReference>
<dbReference type="InterPro" id="IPR020040">
    <property type="entry name" value="Ribosomal_uL6_a/b-dom"/>
</dbReference>
<reference evidence="8" key="1">
    <citation type="journal article" date="2020" name="mSystems">
        <title>Genome- and Community-Level Interaction Insights into Carbon Utilization and Element Cycling Functions of Hydrothermarchaeota in Hydrothermal Sediment.</title>
        <authorList>
            <person name="Zhou Z."/>
            <person name="Liu Y."/>
            <person name="Xu W."/>
            <person name="Pan J."/>
            <person name="Luo Z.H."/>
            <person name="Li M."/>
        </authorList>
    </citation>
    <scope>NUCLEOTIDE SEQUENCE [LARGE SCALE GENOMIC DNA]</scope>
    <source>
        <strain evidence="8">SpSt-488</strain>
    </source>
</reference>
<dbReference type="GO" id="GO:0003735">
    <property type="term" value="F:structural constituent of ribosome"/>
    <property type="evidence" value="ECO:0007669"/>
    <property type="project" value="InterPro"/>
</dbReference>
<evidence type="ECO:0000256" key="1">
    <source>
        <dbReference type="ARBA" id="ARBA00022980"/>
    </source>
</evidence>
<feature type="compositionally biased region" description="Basic residues" evidence="6">
    <location>
        <begin position="186"/>
        <end position="201"/>
    </location>
</feature>
<dbReference type="GO" id="GO:0022625">
    <property type="term" value="C:cytosolic large ribosomal subunit"/>
    <property type="evidence" value="ECO:0007669"/>
    <property type="project" value="TreeGrafter"/>
</dbReference>
<keyword evidence="5" id="KW-0699">rRNA-binding</keyword>
<feature type="domain" description="Large ribosomal subunit protein uL6 alpha-beta" evidence="7">
    <location>
        <begin position="107"/>
        <end position="190"/>
    </location>
</feature>
<evidence type="ECO:0000256" key="4">
    <source>
        <dbReference type="RuleBase" id="RU003869"/>
    </source>
</evidence>
<evidence type="ECO:0000259" key="7">
    <source>
        <dbReference type="Pfam" id="PF00347"/>
    </source>
</evidence>
<accession>A0A7C4CEH2</accession>
<dbReference type="GO" id="GO:0002181">
    <property type="term" value="P:cytoplasmic translation"/>
    <property type="evidence" value="ECO:0007669"/>
    <property type="project" value="TreeGrafter"/>
</dbReference>
<dbReference type="EMBL" id="DSUT01000143">
    <property type="protein sequence ID" value="HGK28644.1"/>
    <property type="molecule type" value="Genomic_DNA"/>
</dbReference>
<dbReference type="InterPro" id="IPR019906">
    <property type="entry name" value="Ribosomal_uL6_bac-type"/>
</dbReference>
<comment type="caution">
    <text evidence="8">The sequence shown here is derived from an EMBL/GenBank/DDBJ whole genome shotgun (WGS) entry which is preliminary data.</text>
</comment>
<dbReference type="PANTHER" id="PTHR11655">
    <property type="entry name" value="60S/50S RIBOSOMAL PROTEIN L6/L9"/>
    <property type="match status" value="1"/>
</dbReference>
<dbReference type="AlphaFoldDB" id="A0A7C4CEH2"/>
<keyword evidence="1 4" id="KW-0689">Ribosomal protein</keyword>
<comment type="similarity">
    <text evidence="4">Belongs to the universal ribosomal protein uL6 family.</text>
</comment>
<dbReference type="PRINTS" id="PR00059">
    <property type="entry name" value="RIBOSOMALL6"/>
</dbReference>
<evidence type="ECO:0000256" key="5">
    <source>
        <dbReference type="RuleBase" id="RU003870"/>
    </source>
</evidence>
<dbReference type="SUPFAM" id="SSF56053">
    <property type="entry name" value="Ribosomal protein L6"/>
    <property type="match status" value="2"/>
</dbReference>
<protein>
    <recommendedName>
        <fullName evidence="3 5">50S ribosomal protein L6</fullName>
    </recommendedName>
</protein>